<proteinExistence type="predicted"/>
<dbReference type="EMBL" id="JAGFBS010000073">
    <property type="protein sequence ID" value="KAG6369603.1"/>
    <property type="molecule type" value="Genomic_DNA"/>
</dbReference>
<dbReference type="Proteomes" id="UP000683000">
    <property type="component" value="Unassembled WGS sequence"/>
</dbReference>
<comment type="caution">
    <text evidence="1">The sequence shown here is derived from an EMBL/GenBank/DDBJ whole genome shotgun (WGS) entry which is preliminary data.</text>
</comment>
<accession>A0A8I3A3A7</accession>
<gene>
    <name evidence="1" type="ORF">JVT61DRAFT_14224</name>
</gene>
<reference evidence="1" key="1">
    <citation type="submission" date="2021-03" db="EMBL/GenBank/DDBJ databases">
        <title>Evolutionary innovations through gain and loss of genes in the ectomycorrhizal Boletales.</title>
        <authorList>
            <person name="Wu G."/>
            <person name="Miyauchi S."/>
            <person name="Morin E."/>
            <person name="Yang Z.-L."/>
            <person name="Xu J."/>
            <person name="Martin F.M."/>
        </authorList>
    </citation>
    <scope>NUCLEOTIDE SEQUENCE</scope>
    <source>
        <strain evidence="1">BR01</strain>
    </source>
</reference>
<protein>
    <submittedName>
        <fullName evidence="1">Uncharacterized protein</fullName>
    </submittedName>
</protein>
<keyword evidence="2" id="KW-1185">Reference proteome</keyword>
<evidence type="ECO:0000313" key="2">
    <source>
        <dbReference type="Proteomes" id="UP000683000"/>
    </source>
</evidence>
<organism evidence="1 2">
    <name type="scientific">Boletus reticuloceps</name>
    <dbReference type="NCBI Taxonomy" id="495285"/>
    <lineage>
        <taxon>Eukaryota</taxon>
        <taxon>Fungi</taxon>
        <taxon>Dikarya</taxon>
        <taxon>Basidiomycota</taxon>
        <taxon>Agaricomycotina</taxon>
        <taxon>Agaricomycetes</taxon>
        <taxon>Agaricomycetidae</taxon>
        <taxon>Boletales</taxon>
        <taxon>Boletineae</taxon>
        <taxon>Boletaceae</taxon>
        <taxon>Boletoideae</taxon>
        <taxon>Boletus</taxon>
    </lineage>
</organism>
<sequence length="49" mass="5396">MPCLVDILVTGFLTHSLQTLQNDKSASTSLDRVIGAVVLYTFETNLLTR</sequence>
<name>A0A8I3A3A7_9AGAM</name>
<evidence type="ECO:0000313" key="1">
    <source>
        <dbReference type="EMBL" id="KAG6369603.1"/>
    </source>
</evidence>
<dbReference type="AlphaFoldDB" id="A0A8I3A3A7"/>
<dbReference type="OrthoDB" id="3206554at2759"/>